<keyword evidence="12" id="KW-1185">Reference proteome</keyword>
<comment type="pathway">
    <text evidence="1">Pyrimidine metabolism; CTP biosynthesis via de novo pathway; CTP from UDP: step 2/2.</text>
</comment>
<dbReference type="PROSITE" id="PS51273">
    <property type="entry name" value="GATASE_TYPE_1"/>
    <property type="match status" value="1"/>
</dbReference>
<evidence type="ECO:0000256" key="1">
    <source>
        <dbReference type="ARBA" id="ARBA00005171"/>
    </source>
</evidence>
<keyword evidence="5" id="KW-0547">Nucleotide-binding</keyword>
<dbReference type="Proteomes" id="UP000199087">
    <property type="component" value="Unassembled WGS sequence"/>
</dbReference>
<organism evidence="11 12">
    <name type="scientific">Neobacillus massiliamazoniensis</name>
    <dbReference type="NCBI Taxonomy" id="1499688"/>
    <lineage>
        <taxon>Bacteria</taxon>
        <taxon>Bacillati</taxon>
        <taxon>Bacillota</taxon>
        <taxon>Bacilli</taxon>
        <taxon>Bacillales</taxon>
        <taxon>Bacillaceae</taxon>
        <taxon>Neobacillus</taxon>
    </lineage>
</organism>
<dbReference type="Gene3D" id="3.40.50.880">
    <property type="match status" value="1"/>
</dbReference>
<evidence type="ECO:0000256" key="9">
    <source>
        <dbReference type="ARBA" id="ARBA00047781"/>
    </source>
</evidence>
<gene>
    <name evidence="11" type="primary">pyrG_2</name>
    <name evidence="11" type="ORF">BN000_04800</name>
</gene>
<evidence type="ECO:0000313" key="11">
    <source>
        <dbReference type="EMBL" id="CRK84750.1"/>
    </source>
</evidence>
<feature type="domain" description="Glutamine amidotransferase" evidence="10">
    <location>
        <begin position="18"/>
        <end position="227"/>
    </location>
</feature>
<dbReference type="Pfam" id="PF00117">
    <property type="entry name" value="GATase"/>
    <property type="match status" value="1"/>
</dbReference>
<dbReference type="EC" id="6.3.4.2" evidence="3"/>
<dbReference type="OrthoDB" id="3286005at2"/>
<dbReference type="STRING" id="1499688.BN000_04800"/>
<evidence type="ECO:0000259" key="10">
    <source>
        <dbReference type="Pfam" id="PF00117"/>
    </source>
</evidence>
<keyword evidence="8" id="KW-0665">Pyrimidine biosynthesis</keyword>
<protein>
    <recommendedName>
        <fullName evidence="3">CTP synthase (glutamine hydrolyzing)</fullName>
        <ecNumber evidence="3">6.3.4.2</ecNumber>
    </recommendedName>
</protein>
<dbReference type="UniPathway" id="UPA00159">
    <property type="reaction ID" value="UER00277"/>
</dbReference>
<dbReference type="GO" id="GO:0044210">
    <property type="term" value="P:'de novo' CTP biosynthetic process"/>
    <property type="evidence" value="ECO:0007669"/>
    <property type="project" value="UniProtKB-UniPathway"/>
</dbReference>
<evidence type="ECO:0000256" key="2">
    <source>
        <dbReference type="ARBA" id="ARBA00007533"/>
    </source>
</evidence>
<evidence type="ECO:0000256" key="5">
    <source>
        <dbReference type="ARBA" id="ARBA00022741"/>
    </source>
</evidence>
<accession>A0A0U1P3E8</accession>
<comment type="similarity">
    <text evidence="2">Belongs to the CTP synthase family.</text>
</comment>
<dbReference type="GO" id="GO:0019856">
    <property type="term" value="P:pyrimidine nucleobase biosynthetic process"/>
    <property type="evidence" value="ECO:0007669"/>
    <property type="project" value="TreeGrafter"/>
</dbReference>
<evidence type="ECO:0000313" key="12">
    <source>
        <dbReference type="Proteomes" id="UP000199087"/>
    </source>
</evidence>
<evidence type="ECO:0000256" key="7">
    <source>
        <dbReference type="ARBA" id="ARBA00022962"/>
    </source>
</evidence>
<proteinExistence type="inferred from homology"/>
<dbReference type="RefSeq" id="WP_090638990.1">
    <property type="nucleotide sequence ID" value="NZ_CVRB01000005.1"/>
</dbReference>
<dbReference type="InterPro" id="IPR029062">
    <property type="entry name" value="Class_I_gatase-like"/>
</dbReference>
<evidence type="ECO:0000256" key="8">
    <source>
        <dbReference type="ARBA" id="ARBA00022975"/>
    </source>
</evidence>
<dbReference type="EMBL" id="CVRB01000005">
    <property type="protein sequence ID" value="CRK84750.1"/>
    <property type="molecule type" value="Genomic_DNA"/>
</dbReference>
<sequence length="235" mass="26015">MNKIGLIGDFDANVVAHNAITEAIKLASNYLDCQIEMEWIPTSSLENDFEQKLAEFQALWTVPASPYKSMQGALNGIRFAREQKVPFLGTCGGFQHMIIEFGRNVLGLSEAEHAEENPTSSLLLVAPLTCSVSEKTHTFTLTKGSKVAEIYGDVEIVEQYGICNYGLNHEFAPLLEKAGMRIAGVDTDGETRIMELINHPFFIGTLFQPERSALKKKVHPLIRAFIQKAAIQSRG</sequence>
<dbReference type="GO" id="GO:0005829">
    <property type="term" value="C:cytosol"/>
    <property type="evidence" value="ECO:0007669"/>
    <property type="project" value="TreeGrafter"/>
</dbReference>
<evidence type="ECO:0000256" key="4">
    <source>
        <dbReference type="ARBA" id="ARBA00022598"/>
    </source>
</evidence>
<evidence type="ECO:0000256" key="6">
    <source>
        <dbReference type="ARBA" id="ARBA00022840"/>
    </source>
</evidence>
<dbReference type="GO" id="GO:0003883">
    <property type="term" value="F:CTP synthase activity"/>
    <property type="evidence" value="ECO:0007669"/>
    <property type="project" value="UniProtKB-EC"/>
</dbReference>
<dbReference type="GO" id="GO:0042802">
    <property type="term" value="F:identical protein binding"/>
    <property type="evidence" value="ECO:0007669"/>
    <property type="project" value="TreeGrafter"/>
</dbReference>
<name>A0A0U1P3E8_9BACI</name>
<keyword evidence="6" id="KW-0067">ATP-binding</keyword>
<dbReference type="SUPFAM" id="SSF52317">
    <property type="entry name" value="Class I glutamine amidotransferase-like"/>
    <property type="match status" value="1"/>
</dbReference>
<dbReference type="InterPro" id="IPR004468">
    <property type="entry name" value="CTP_synthase"/>
</dbReference>
<dbReference type="NCBIfam" id="NF004836">
    <property type="entry name" value="PRK06186.1"/>
    <property type="match status" value="1"/>
</dbReference>
<dbReference type="PANTHER" id="PTHR11550:SF0">
    <property type="entry name" value="CTP SYNTHASE-RELATED"/>
    <property type="match status" value="1"/>
</dbReference>
<evidence type="ECO:0000256" key="3">
    <source>
        <dbReference type="ARBA" id="ARBA00012291"/>
    </source>
</evidence>
<comment type="catalytic activity">
    <reaction evidence="9">
        <text>UTP + L-glutamine + ATP + H2O = CTP + L-glutamate + ADP + phosphate + 2 H(+)</text>
        <dbReference type="Rhea" id="RHEA:26426"/>
        <dbReference type="ChEBI" id="CHEBI:15377"/>
        <dbReference type="ChEBI" id="CHEBI:15378"/>
        <dbReference type="ChEBI" id="CHEBI:29985"/>
        <dbReference type="ChEBI" id="CHEBI:30616"/>
        <dbReference type="ChEBI" id="CHEBI:37563"/>
        <dbReference type="ChEBI" id="CHEBI:43474"/>
        <dbReference type="ChEBI" id="CHEBI:46398"/>
        <dbReference type="ChEBI" id="CHEBI:58359"/>
        <dbReference type="ChEBI" id="CHEBI:456216"/>
        <dbReference type="EC" id="6.3.4.2"/>
    </reaction>
</comment>
<dbReference type="GO" id="GO:0005524">
    <property type="term" value="F:ATP binding"/>
    <property type="evidence" value="ECO:0007669"/>
    <property type="project" value="UniProtKB-KW"/>
</dbReference>
<dbReference type="InterPro" id="IPR017926">
    <property type="entry name" value="GATASE"/>
</dbReference>
<reference evidence="12" key="1">
    <citation type="submission" date="2015-05" db="EMBL/GenBank/DDBJ databases">
        <authorList>
            <person name="Urmite Genomes"/>
        </authorList>
    </citation>
    <scope>NUCLEOTIDE SEQUENCE [LARGE SCALE GENOMIC DNA]</scope>
    <source>
        <strain evidence="12">LF1</strain>
    </source>
</reference>
<dbReference type="PANTHER" id="PTHR11550">
    <property type="entry name" value="CTP SYNTHASE"/>
    <property type="match status" value="1"/>
</dbReference>
<keyword evidence="7" id="KW-0315">Glutamine amidotransferase</keyword>
<keyword evidence="4" id="KW-0436">Ligase</keyword>
<dbReference type="AlphaFoldDB" id="A0A0U1P3E8"/>